<dbReference type="GO" id="GO:0018104">
    <property type="term" value="P:peptidoglycan-protein cross-linking"/>
    <property type="evidence" value="ECO:0007669"/>
    <property type="project" value="TreeGrafter"/>
</dbReference>
<comment type="pathway">
    <text evidence="12">Glycan biosynthesis.</text>
</comment>
<keyword evidence="11 13" id="KW-0961">Cell wall biogenesis/degradation</keyword>
<dbReference type="InterPro" id="IPR050979">
    <property type="entry name" value="LD-transpeptidase"/>
</dbReference>
<dbReference type="GO" id="GO:0008360">
    <property type="term" value="P:regulation of cell shape"/>
    <property type="evidence" value="ECO:0007669"/>
    <property type="project" value="UniProtKB-UniRule"/>
</dbReference>
<accession>A0A918SWZ9</accession>
<proteinExistence type="predicted"/>
<dbReference type="CDD" id="cd13432">
    <property type="entry name" value="LDT_IgD_like_2"/>
    <property type="match status" value="1"/>
</dbReference>
<dbReference type="Gene3D" id="2.60.40.3780">
    <property type="match status" value="1"/>
</dbReference>
<feature type="compositionally biased region" description="Low complexity" evidence="14">
    <location>
        <begin position="425"/>
        <end position="463"/>
    </location>
</feature>
<keyword evidence="8" id="KW-0564">Palmitate</keyword>
<organism evidence="16 17">
    <name type="scientific">Streptomyces termitum</name>
    <dbReference type="NCBI Taxonomy" id="67368"/>
    <lineage>
        <taxon>Bacteria</taxon>
        <taxon>Bacillati</taxon>
        <taxon>Actinomycetota</taxon>
        <taxon>Actinomycetes</taxon>
        <taxon>Kitasatosporales</taxon>
        <taxon>Streptomycetaceae</taxon>
        <taxon>Streptomyces</taxon>
    </lineage>
</organism>
<sequence length="463" mass="48476">MVVGPCVTRTRERAGRLLAVAGLLAGLAGCTGAGGGGGIVPGLPGAARSPGDAIRVSPEDGAREVPADGRLEVRVDDGRLERVTVTRTVDGRRSAVPGAVAADGRSWRPAAGTRLALAARYAVDAVALDGDGHRSARHTAFATAVPESRFIGYFTPENRATVGSGMIVSFGFSRPVTNRAAVERAIRITADPPVEVVGHWFGAERLDFRPERYWAAGTEVTVELALRDVEGAPGVYGVQDRTVGFTVDRSQVSRVDAAAHTMEVRRDGRLLATLPVTAGAPGTTTYNGRMVITELYDVTRMNGATVGFGGEYDIKDVPHAMRLTESGTFVHGNYWADPETFGAANASHGCVGLRDVKGGGSDTPAGWFFDRSLVGDVVEVVNSRDRKVAPDNGLGGWNTPWDRWRSGSALTRPAPAPTPAPSPTRTPLTAPARTSATTPARTSAETPVQTPARTPATTPAAGP</sequence>
<evidence type="ECO:0000256" key="7">
    <source>
        <dbReference type="ARBA" id="ARBA00023136"/>
    </source>
</evidence>
<evidence type="ECO:0000256" key="10">
    <source>
        <dbReference type="ARBA" id="ARBA00023315"/>
    </source>
</evidence>
<dbReference type="Gene3D" id="2.40.440.10">
    <property type="entry name" value="L,D-transpeptidase catalytic domain-like"/>
    <property type="match status" value="1"/>
</dbReference>
<dbReference type="InterPro" id="IPR005490">
    <property type="entry name" value="LD_TPept_cat_dom"/>
</dbReference>
<dbReference type="AlphaFoldDB" id="A0A918SWZ9"/>
<evidence type="ECO:0000256" key="12">
    <source>
        <dbReference type="ARBA" id="ARBA00060592"/>
    </source>
</evidence>
<feature type="compositionally biased region" description="Pro residues" evidence="14">
    <location>
        <begin position="414"/>
        <end position="424"/>
    </location>
</feature>
<evidence type="ECO:0000256" key="9">
    <source>
        <dbReference type="ARBA" id="ARBA00023288"/>
    </source>
</evidence>
<dbReference type="PANTHER" id="PTHR30582:SF2">
    <property type="entry name" value="L,D-TRANSPEPTIDASE YCIB-RELATED"/>
    <property type="match status" value="1"/>
</dbReference>
<evidence type="ECO:0000256" key="14">
    <source>
        <dbReference type="SAM" id="MobiDB-lite"/>
    </source>
</evidence>
<dbReference type="Gene3D" id="2.60.40.3710">
    <property type="match status" value="1"/>
</dbReference>
<keyword evidence="2" id="KW-1003">Cell membrane</keyword>
<evidence type="ECO:0000256" key="5">
    <source>
        <dbReference type="ARBA" id="ARBA00022960"/>
    </source>
</evidence>
<dbReference type="InterPro" id="IPR041280">
    <property type="entry name" value="Big_10"/>
</dbReference>
<keyword evidence="9 16" id="KW-0449">Lipoprotein</keyword>
<keyword evidence="7" id="KW-0472">Membrane</keyword>
<dbReference type="InterPro" id="IPR038063">
    <property type="entry name" value="Transpep_catalytic_dom"/>
</dbReference>
<gene>
    <name evidence="16" type="ORF">GCM10010305_16410</name>
</gene>
<dbReference type="PROSITE" id="PS52029">
    <property type="entry name" value="LD_TPASE"/>
    <property type="match status" value="1"/>
</dbReference>
<keyword evidence="17" id="KW-1185">Reference proteome</keyword>
<dbReference type="GO" id="GO:0071555">
    <property type="term" value="P:cell wall organization"/>
    <property type="evidence" value="ECO:0007669"/>
    <property type="project" value="UniProtKB-UniRule"/>
</dbReference>
<dbReference type="Pfam" id="PF03734">
    <property type="entry name" value="YkuD"/>
    <property type="match status" value="1"/>
</dbReference>
<evidence type="ECO:0000256" key="4">
    <source>
        <dbReference type="ARBA" id="ARBA00022729"/>
    </source>
</evidence>
<evidence type="ECO:0000256" key="1">
    <source>
        <dbReference type="ARBA" id="ARBA00004752"/>
    </source>
</evidence>
<comment type="pathway">
    <text evidence="1 13">Cell wall biogenesis; peptidoglycan biosynthesis.</text>
</comment>
<evidence type="ECO:0000256" key="6">
    <source>
        <dbReference type="ARBA" id="ARBA00022984"/>
    </source>
</evidence>
<evidence type="ECO:0000256" key="8">
    <source>
        <dbReference type="ARBA" id="ARBA00023139"/>
    </source>
</evidence>
<dbReference type="EMBL" id="BMUL01000003">
    <property type="protein sequence ID" value="GHA74387.1"/>
    <property type="molecule type" value="Genomic_DNA"/>
</dbReference>
<reference evidence="16" key="1">
    <citation type="journal article" date="2014" name="Int. J. Syst. Evol. Microbiol.">
        <title>Complete genome sequence of Corynebacterium casei LMG S-19264T (=DSM 44701T), isolated from a smear-ripened cheese.</title>
        <authorList>
            <consortium name="US DOE Joint Genome Institute (JGI-PGF)"/>
            <person name="Walter F."/>
            <person name="Albersmeier A."/>
            <person name="Kalinowski J."/>
            <person name="Ruckert C."/>
        </authorList>
    </citation>
    <scope>NUCLEOTIDE SEQUENCE</scope>
    <source>
        <strain evidence="16">JCM 4518</strain>
    </source>
</reference>
<feature type="domain" description="L,D-TPase catalytic" evidence="15">
    <location>
        <begin position="251"/>
        <end position="381"/>
    </location>
</feature>
<name>A0A918SWZ9_9ACTN</name>
<evidence type="ECO:0000256" key="3">
    <source>
        <dbReference type="ARBA" id="ARBA00022679"/>
    </source>
</evidence>
<comment type="caution">
    <text evidence="16">The sequence shown here is derived from an EMBL/GenBank/DDBJ whole genome shotgun (WGS) entry which is preliminary data.</text>
</comment>
<keyword evidence="6 13" id="KW-0573">Peptidoglycan synthesis</keyword>
<evidence type="ECO:0000313" key="16">
    <source>
        <dbReference type="EMBL" id="GHA74387.1"/>
    </source>
</evidence>
<evidence type="ECO:0000259" key="15">
    <source>
        <dbReference type="PROSITE" id="PS52029"/>
    </source>
</evidence>
<feature type="active site" description="Nucleophile" evidence="13">
    <location>
        <position position="350"/>
    </location>
</feature>
<protein>
    <submittedName>
        <fullName evidence="16">Lipoprotein</fullName>
    </submittedName>
</protein>
<evidence type="ECO:0000256" key="11">
    <source>
        <dbReference type="ARBA" id="ARBA00023316"/>
    </source>
</evidence>
<dbReference type="GO" id="GO:0016746">
    <property type="term" value="F:acyltransferase activity"/>
    <property type="evidence" value="ECO:0007669"/>
    <property type="project" value="UniProtKB-KW"/>
</dbReference>
<reference evidence="16" key="2">
    <citation type="submission" date="2020-09" db="EMBL/GenBank/DDBJ databases">
        <authorList>
            <person name="Sun Q."/>
            <person name="Ohkuma M."/>
        </authorList>
    </citation>
    <scope>NUCLEOTIDE SEQUENCE</scope>
    <source>
        <strain evidence="16">JCM 4518</strain>
    </source>
</reference>
<keyword evidence="4" id="KW-0732">Signal</keyword>
<dbReference type="GO" id="GO:0071972">
    <property type="term" value="F:peptidoglycan L,D-transpeptidase activity"/>
    <property type="evidence" value="ECO:0007669"/>
    <property type="project" value="TreeGrafter"/>
</dbReference>
<dbReference type="PANTHER" id="PTHR30582">
    <property type="entry name" value="L,D-TRANSPEPTIDASE"/>
    <property type="match status" value="1"/>
</dbReference>
<dbReference type="Proteomes" id="UP000644020">
    <property type="component" value="Unassembled WGS sequence"/>
</dbReference>
<evidence type="ECO:0000313" key="17">
    <source>
        <dbReference type="Proteomes" id="UP000644020"/>
    </source>
</evidence>
<keyword evidence="10" id="KW-0012">Acyltransferase</keyword>
<keyword evidence="3" id="KW-0808">Transferase</keyword>
<dbReference type="GO" id="GO:0005576">
    <property type="term" value="C:extracellular region"/>
    <property type="evidence" value="ECO:0007669"/>
    <property type="project" value="TreeGrafter"/>
</dbReference>
<keyword evidence="5 13" id="KW-0133">Cell shape</keyword>
<dbReference type="SUPFAM" id="SSF141523">
    <property type="entry name" value="L,D-transpeptidase catalytic domain-like"/>
    <property type="match status" value="1"/>
</dbReference>
<feature type="region of interest" description="Disordered" evidence="14">
    <location>
        <begin position="387"/>
        <end position="463"/>
    </location>
</feature>
<dbReference type="Pfam" id="PF17964">
    <property type="entry name" value="Big_10"/>
    <property type="match status" value="1"/>
</dbReference>
<evidence type="ECO:0000256" key="13">
    <source>
        <dbReference type="PROSITE-ProRule" id="PRU01373"/>
    </source>
</evidence>
<dbReference type="CDD" id="cd16913">
    <property type="entry name" value="YkuD_like"/>
    <property type="match status" value="1"/>
</dbReference>
<evidence type="ECO:0000256" key="2">
    <source>
        <dbReference type="ARBA" id="ARBA00022475"/>
    </source>
</evidence>
<feature type="active site" description="Proton donor/acceptor" evidence="13">
    <location>
        <position position="331"/>
    </location>
</feature>
<dbReference type="FunFam" id="2.40.440.10:FF:000005">
    <property type="entry name" value="L,D-transpeptidase 2"/>
    <property type="match status" value="1"/>
</dbReference>